<protein>
    <submittedName>
        <fullName evidence="1">Uncharacterized protein</fullName>
    </submittedName>
</protein>
<dbReference type="Proteomes" id="UP000180057">
    <property type="component" value="Unassembled WGS sequence"/>
</dbReference>
<organism evidence="1 2">
    <name type="scientific">Anaerobacillus alkalidiazotrophicus</name>
    <dbReference type="NCBI Taxonomy" id="472963"/>
    <lineage>
        <taxon>Bacteria</taxon>
        <taxon>Bacillati</taxon>
        <taxon>Bacillota</taxon>
        <taxon>Bacilli</taxon>
        <taxon>Bacillales</taxon>
        <taxon>Bacillaceae</taxon>
        <taxon>Anaerobacillus</taxon>
    </lineage>
</organism>
<evidence type="ECO:0000313" key="2">
    <source>
        <dbReference type="Proteomes" id="UP000180057"/>
    </source>
</evidence>
<dbReference type="EMBL" id="MLQS01000023">
    <property type="protein sequence ID" value="OIJ18969.1"/>
    <property type="molecule type" value="Genomic_DNA"/>
</dbReference>
<dbReference type="AlphaFoldDB" id="A0A1S2M2K2"/>
<gene>
    <name evidence="1" type="ORF">BKP45_14685</name>
</gene>
<comment type="caution">
    <text evidence="1">The sequence shown here is derived from an EMBL/GenBank/DDBJ whole genome shotgun (WGS) entry which is preliminary data.</text>
</comment>
<keyword evidence="2" id="KW-1185">Reference proteome</keyword>
<dbReference type="Pfam" id="PF26325">
    <property type="entry name" value="YhjD"/>
    <property type="match status" value="1"/>
</dbReference>
<name>A0A1S2M2K2_9BACI</name>
<dbReference type="OrthoDB" id="2988956at2"/>
<evidence type="ECO:0000313" key="1">
    <source>
        <dbReference type="EMBL" id="OIJ18969.1"/>
    </source>
</evidence>
<reference evidence="1 2" key="1">
    <citation type="submission" date="2016-10" db="EMBL/GenBank/DDBJ databases">
        <title>Draft genome sequences of four alkaliphilic bacteria belonging to the Anaerobacillus genus.</title>
        <authorList>
            <person name="Bassil N.M."/>
            <person name="Lloyd J.R."/>
        </authorList>
    </citation>
    <scope>NUCLEOTIDE SEQUENCE [LARGE SCALE GENOMIC DNA]</scope>
    <source>
        <strain evidence="1 2">DSM 22531</strain>
    </source>
</reference>
<proteinExistence type="predicted"/>
<dbReference type="RefSeq" id="WP_071390446.1">
    <property type="nucleotide sequence ID" value="NZ_MLQS01000023.1"/>
</dbReference>
<dbReference type="InterPro" id="IPR058600">
    <property type="entry name" value="YhjD-like"/>
</dbReference>
<accession>A0A1S2M2K2</accession>
<sequence>MNCLSQQEEILFEAYIILSFARKVLQNDLLIVEKSFLKLKEPYIQLIHSSIGSISKELFEIKQQLHKRNIKIEFGNNDGTFTEFHCYFRGYVKTSRFLNVHLRNKVQDRLSNFFVPNSKLS</sequence>